<reference evidence="4" key="1">
    <citation type="submission" date="2021-07" db="EMBL/GenBank/DDBJ databases">
        <title>Genome Resource of American Ginseng Black Spot Pathogen Alternaria panax.</title>
        <authorList>
            <person name="Qiu C."/>
            <person name="Wang W."/>
            <person name="Liu Z."/>
        </authorList>
    </citation>
    <scope>NUCLEOTIDE SEQUENCE</scope>
    <source>
        <strain evidence="4">BNCC115425</strain>
    </source>
</reference>
<gene>
    <name evidence="4" type="ORF">G6011_06502</name>
</gene>
<dbReference type="InterPro" id="IPR050613">
    <property type="entry name" value="Sec_Metabolite_Reg"/>
</dbReference>
<comment type="caution">
    <text evidence="4">The sequence shown here is derived from an EMBL/GenBank/DDBJ whole genome shotgun (WGS) entry which is preliminary data.</text>
</comment>
<organism evidence="4 5">
    <name type="scientific">Alternaria panax</name>
    <dbReference type="NCBI Taxonomy" id="48097"/>
    <lineage>
        <taxon>Eukaryota</taxon>
        <taxon>Fungi</taxon>
        <taxon>Dikarya</taxon>
        <taxon>Ascomycota</taxon>
        <taxon>Pezizomycotina</taxon>
        <taxon>Dothideomycetes</taxon>
        <taxon>Pleosporomycetidae</taxon>
        <taxon>Pleosporales</taxon>
        <taxon>Pleosporineae</taxon>
        <taxon>Pleosporaceae</taxon>
        <taxon>Alternaria</taxon>
        <taxon>Alternaria sect. Panax</taxon>
    </lineage>
</organism>
<evidence type="ECO:0000256" key="1">
    <source>
        <dbReference type="ARBA" id="ARBA00004123"/>
    </source>
</evidence>
<dbReference type="PANTHER" id="PTHR31001:SF90">
    <property type="entry name" value="CENTROMERE DNA-BINDING PROTEIN COMPLEX CBF3 SUBUNIT B"/>
    <property type="match status" value="1"/>
</dbReference>
<evidence type="ECO:0000256" key="3">
    <source>
        <dbReference type="SAM" id="MobiDB-lite"/>
    </source>
</evidence>
<name>A0AAD4FLG5_9PLEO</name>
<comment type="subcellular location">
    <subcellularLocation>
        <location evidence="1">Nucleus</location>
    </subcellularLocation>
</comment>
<accession>A0AAD4FLG5</accession>
<dbReference type="AlphaFoldDB" id="A0AAD4FLG5"/>
<evidence type="ECO:0000313" key="5">
    <source>
        <dbReference type="Proteomes" id="UP001199106"/>
    </source>
</evidence>
<dbReference type="CDD" id="cd12148">
    <property type="entry name" value="fungal_TF_MHR"/>
    <property type="match status" value="1"/>
</dbReference>
<dbReference type="EMBL" id="JAANER010000005">
    <property type="protein sequence ID" value="KAG9189634.1"/>
    <property type="molecule type" value="Genomic_DNA"/>
</dbReference>
<sequence length="200" mass="23493">MQGIIILSYVICNIEGLSLRYRALIPTGLLLGREMGLRRTDHQPNVPTADTLEAEIGRRVWWYLTATDWYAAHGKIWRAWQRRVPVKSAAHEREQATEHRRRRLIHQQSQPLSQQTDMSYFLQRIRLAEIPRNIVDRIGSDPSNRRTHIMAMDYELVEMMNEIPKFLQLDSYQNTIGCTKSSQIYIQAYFLNTLLHTQTL</sequence>
<evidence type="ECO:0000313" key="4">
    <source>
        <dbReference type="EMBL" id="KAG9189634.1"/>
    </source>
</evidence>
<proteinExistence type="predicted"/>
<evidence type="ECO:0008006" key="6">
    <source>
        <dbReference type="Google" id="ProtNLM"/>
    </source>
</evidence>
<protein>
    <recommendedName>
        <fullName evidence="6">Transcription factor domain-containing protein</fullName>
    </recommendedName>
</protein>
<dbReference type="PANTHER" id="PTHR31001">
    <property type="entry name" value="UNCHARACTERIZED TRANSCRIPTIONAL REGULATORY PROTEIN"/>
    <property type="match status" value="1"/>
</dbReference>
<evidence type="ECO:0000256" key="2">
    <source>
        <dbReference type="ARBA" id="ARBA00023242"/>
    </source>
</evidence>
<dbReference type="GO" id="GO:0005634">
    <property type="term" value="C:nucleus"/>
    <property type="evidence" value="ECO:0007669"/>
    <property type="project" value="UniProtKB-SubCell"/>
</dbReference>
<keyword evidence="2" id="KW-0539">Nucleus</keyword>
<keyword evidence="5" id="KW-1185">Reference proteome</keyword>
<dbReference type="Proteomes" id="UP001199106">
    <property type="component" value="Unassembled WGS sequence"/>
</dbReference>
<feature type="region of interest" description="Disordered" evidence="3">
    <location>
        <begin position="91"/>
        <end position="111"/>
    </location>
</feature>